<evidence type="ECO:0000259" key="2">
    <source>
        <dbReference type="Pfam" id="PF18803"/>
    </source>
</evidence>
<organism evidence="3 4">
    <name type="scientific">Panaeolus cyanescens</name>
    <dbReference type="NCBI Taxonomy" id="181874"/>
    <lineage>
        <taxon>Eukaryota</taxon>
        <taxon>Fungi</taxon>
        <taxon>Dikarya</taxon>
        <taxon>Basidiomycota</taxon>
        <taxon>Agaricomycotina</taxon>
        <taxon>Agaricomycetes</taxon>
        <taxon>Agaricomycetidae</taxon>
        <taxon>Agaricales</taxon>
        <taxon>Agaricineae</taxon>
        <taxon>Galeropsidaceae</taxon>
        <taxon>Panaeolus</taxon>
    </lineage>
</organism>
<dbReference type="InterPro" id="IPR041457">
    <property type="entry name" value="CxC2_KDZ-assoc"/>
</dbReference>
<keyword evidence="4" id="KW-1185">Reference proteome</keyword>
<feature type="region of interest" description="Disordered" evidence="1">
    <location>
        <begin position="936"/>
        <end position="965"/>
    </location>
</feature>
<protein>
    <recommendedName>
        <fullName evidence="2">CxC2-like cysteine cluster KDZ transposase-associated domain-containing protein</fullName>
    </recommendedName>
</protein>
<dbReference type="Proteomes" id="UP000284842">
    <property type="component" value="Unassembled WGS sequence"/>
</dbReference>
<proteinExistence type="predicted"/>
<name>A0A409WEC1_9AGAR</name>
<dbReference type="STRING" id="181874.A0A409WEC1"/>
<reference evidence="3 4" key="1">
    <citation type="journal article" date="2018" name="Evol. Lett.">
        <title>Horizontal gene cluster transfer increased hallucinogenic mushroom diversity.</title>
        <authorList>
            <person name="Reynolds H.T."/>
            <person name="Vijayakumar V."/>
            <person name="Gluck-Thaler E."/>
            <person name="Korotkin H.B."/>
            <person name="Matheny P.B."/>
            <person name="Slot J.C."/>
        </authorList>
    </citation>
    <scope>NUCLEOTIDE SEQUENCE [LARGE SCALE GENOMIC DNA]</scope>
    <source>
        <strain evidence="3 4">2629</strain>
    </source>
</reference>
<dbReference type="InParanoid" id="A0A409WEC1"/>
<accession>A0A409WEC1</accession>
<feature type="region of interest" description="Disordered" evidence="1">
    <location>
        <begin position="1085"/>
        <end position="1141"/>
    </location>
</feature>
<dbReference type="Pfam" id="PF18803">
    <property type="entry name" value="CxC2"/>
    <property type="match status" value="1"/>
</dbReference>
<evidence type="ECO:0000256" key="1">
    <source>
        <dbReference type="SAM" id="MobiDB-lite"/>
    </source>
</evidence>
<comment type="caution">
    <text evidence="3">The sequence shown here is derived from an EMBL/GenBank/DDBJ whole genome shotgun (WGS) entry which is preliminary data.</text>
</comment>
<dbReference type="OrthoDB" id="2974258at2759"/>
<sequence length="1141" mass="130265">MFASGKGKKSKGGGANFTVVPHADERPYHARHQGGFLQAHGGWERNQRGSNIEQMLLPNNIWTSKSKWEPADSKDFALDEDDGWYDEAVAGDFLDFGIADTHIPKKPRSKLSKRPHVVWKEKYRSSYLDELCRHSGRGDFRSIDKCRDCGSKKEVQGDAIYRCASECFLADLVCKDCCVKRHRKLPFHRIEKWNGTHFTPVSLKSLGLRIQLNHVSMACASPMPCHTSLSVMHTNGIHEVAFDFCGCEKAEPQHIQLLRRRIYPASQHIIRNCATFELLNHLHKLTLTTKASTYDLHRALDRLTDSTGLRIPKFKYRILFRMFMQWRNLRMLQWSGRALEEDGIAKTEPGEAALLCPSCAHPGKNLPDNWKEESEKESYLYRLFACMDGNFRLKNQLVSNWDQDPGLGDGMAYMIPRKGYEAYVKSQASDLDMSTCVGFQAIAQANTRFSKGLRYTGVGAVLCGRSEMYLPQGMGNLQKGERYANMDYIFGSAMERYKSLKTIVIGYDIACQWFTNLKKRMTTIWPSDLVEKTGDVSFVPAIPKLHEPAHQGENHEQYSLNYIPGVGQTDLEASERGWGVNNGMSNSTKTQGPGSRIDTIDDHLNFWNYEKYIRMGATLLRRYRAALADRNQQTEAHKGLTSSINPVTVEKWESSCKAWDSDQYPKTVENPYKVDTEGYTEADAKRELALEDERYLASGGPIRNETTASSFLIMAIEIEDSQRHIRRLAKNLLKGATARQDAGLTEQRNHLWTRIRIWEILLPSYMPGLHGYRASLSKGKVPEELPEHPDDVKIWLPSHLPDNLREEICHENLAEWEDKLRTGQCTDALESLRHALKIKLRLLREKHVNVRGQKEGTRSRVLIDRAHEKALEAAEKYRWARARKMQLLGEGEWEKTYRVLHDDDIRSFRDAAKPKNKGRRGVLEDSQVDLENMIDAESDNREGEGQGDDEEAGSGDQQGRRVASGQTRHTISWIWLLPRSADAQDDDENNTYLKAEWARSRARSTRATEEVELLKEEMRRTLAFLGWKRNWWLGQIGKRKANKALTEGLQAFATKSADHQGQLALKFRQMWVAPLGKFSPSEFVAEHLGEDEEGQKAGMDEEEEDDEEEEVVIKGDNEDDDDNDNEGRNDVPFDYPDLGVD</sequence>
<dbReference type="AlphaFoldDB" id="A0A409WEC1"/>
<feature type="compositionally biased region" description="Basic and acidic residues" evidence="1">
    <location>
        <begin position="1085"/>
        <end position="1099"/>
    </location>
</feature>
<feature type="domain" description="CxC2-like cysteine cluster KDZ transposase-associated" evidence="2">
    <location>
        <begin position="203"/>
        <end position="308"/>
    </location>
</feature>
<dbReference type="EMBL" id="NHTK01005525">
    <property type="protein sequence ID" value="PPQ76849.1"/>
    <property type="molecule type" value="Genomic_DNA"/>
</dbReference>
<dbReference type="Pfam" id="PF18758">
    <property type="entry name" value="KDZ"/>
    <property type="match status" value="1"/>
</dbReference>
<feature type="compositionally biased region" description="Acidic residues" evidence="1">
    <location>
        <begin position="1100"/>
        <end position="1110"/>
    </location>
</feature>
<dbReference type="InterPro" id="IPR040521">
    <property type="entry name" value="KDZ"/>
</dbReference>
<evidence type="ECO:0000313" key="4">
    <source>
        <dbReference type="Proteomes" id="UP000284842"/>
    </source>
</evidence>
<gene>
    <name evidence="3" type="ORF">CVT24_010586</name>
</gene>
<dbReference type="PANTHER" id="PTHR33104:SF2">
    <property type="entry name" value="CXC3 LIKE CYSTEINE CLUSTER DOMAIN-CONTAINING PROTEIN"/>
    <property type="match status" value="1"/>
</dbReference>
<dbReference type="PANTHER" id="PTHR33104">
    <property type="entry name" value="SI:DKEY-29D5.2"/>
    <property type="match status" value="1"/>
</dbReference>
<evidence type="ECO:0000313" key="3">
    <source>
        <dbReference type="EMBL" id="PPQ76849.1"/>
    </source>
</evidence>